<feature type="transmembrane region" description="Helical" evidence="5">
    <location>
        <begin position="271"/>
        <end position="291"/>
    </location>
</feature>
<keyword evidence="4 5" id="KW-0472">Membrane</keyword>
<keyword evidence="3 5" id="KW-1133">Transmembrane helix</keyword>
<dbReference type="PANTHER" id="PTHR37422:SF13">
    <property type="entry name" value="LIPOPOLYSACCHARIDE BIOSYNTHESIS PROTEIN PA4999-RELATED"/>
    <property type="match status" value="1"/>
</dbReference>
<feature type="transmembrane region" description="Helical" evidence="5">
    <location>
        <begin position="103"/>
        <end position="119"/>
    </location>
</feature>
<keyword evidence="2 5" id="KW-0812">Transmembrane</keyword>
<feature type="transmembrane region" description="Helical" evidence="5">
    <location>
        <begin position="131"/>
        <end position="148"/>
    </location>
</feature>
<feature type="transmembrane region" description="Helical" evidence="5">
    <location>
        <begin position="154"/>
        <end position="178"/>
    </location>
</feature>
<evidence type="ECO:0000256" key="1">
    <source>
        <dbReference type="ARBA" id="ARBA00004141"/>
    </source>
</evidence>
<evidence type="ECO:0000313" key="8">
    <source>
        <dbReference type="Proteomes" id="UP001256588"/>
    </source>
</evidence>
<name>A0ABU1XZU1_9GAMM</name>
<evidence type="ECO:0000256" key="5">
    <source>
        <dbReference type="SAM" id="Phobius"/>
    </source>
</evidence>
<feature type="domain" description="O-antigen ligase-related" evidence="6">
    <location>
        <begin position="229"/>
        <end position="382"/>
    </location>
</feature>
<gene>
    <name evidence="7" type="ORF">J2W68_002467</name>
</gene>
<dbReference type="Proteomes" id="UP001256588">
    <property type="component" value="Unassembled WGS sequence"/>
</dbReference>
<dbReference type="InterPro" id="IPR051533">
    <property type="entry name" value="WaaL-like"/>
</dbReference>
<dbReference type="GO" id="GO:0016874">
    <property type="term" value="F:ligase activity"/>
    <property type="evidence" value="ECO:0007669"/>
    <property type="project" value="UniProtKB-KW"/>
</dbReference>
<dbReference type="RefSeq" id="WP_310236273.1">
    <property type="nucleotide sequence ID" value="NZ_JAVDWO010000009.1"/>
</dbReference>
<feature type="transmembrane region" description="Helical" evidence="5">
    <location>
        <begin position="229"/>
        <end position="259"/>
    </location>
</feature>
<keyword evidence="8" id="KW-1185">Reference proteome</keyword>
<evidence type="ECO:0000313" key="7">
    <source>
        <dbReference type="EMBL" id="MDR7193730.1"/>
    </source>
</evidence>
<reference evidence="7 8" key="1">
    <citation type="submission" date="2023-07" db="EMBL/GenBank/DDBJ databases">
        <title>Sorghum-associated microbial communities from plants grown in Nebraska, USA.</title>
        <authorList>
            <person name="Schachtman D."/>
        </authorList>
    </citation>
    <scope>NUCLEOTIDE SEQUENCE [LARGE SCALE GENOMIC DNA]</scope>
    <source>
        <strain evidence="7 8">4099</strain>
    </source>
</reference>
<sequence>MAVSGNLPHAPAAAGLPPAHDDGASWIRDDRFSWLLAAMVWALVVLITVPEGFDYSALTTNDMPTSGSAVSRLQWLTLIGLGTAFLLWRGGLAWLLVRWFNPFLLAFVILAVASTLWSIEPGITLRRMIRVAAILLCVGAMVLVAWHPRRFQQVLRPIVTALLVGSLLFGLAFPHLAIHSESAAELAGAWRGLTNHKNSLGTLACLGLIFWLHAGLARDTRRLPALGGAAVAVACLLLSRSSTALVTSAFTCIFLLMLMRSPKGLRRWMPWLTALFAAVLLAYSLAVLRLVPGLEVLLTPITAITGKDLTFTGRTEIWAIVIEQIRLHPWLGGGYGAYWIGPIQGSPAYEMVRLLYFYPGSGHNGYIDIANDLGGIGLLVLLGYLVVHVAQCLQLMKIDRGQAALYLAIFFQQAVNNLSESHWLNVTTLSMVVMTAASVSLSRALLEHRLQGAFGRPRSAEAGEYRSVPLRALPPGSLIAAPTGGPR</sequence>
<comment type="caution">
    <text evidence="7">The sequence shown here is derived from an EMBL/GenBank/DDBJ whole genome shotgun (WGS) entry which is preliminary data.</text>
</comment>
<evidence type="ECO:0000256" key="3">
    <source>
        <dbReference type="ARBA" id="ARBA00022989"/>
    </source>
</evidence>
<dbReference type="Pfam" id="PF04932">
    <property type="entry name" value="Wzy_C"/>
    <property type="match status" value="1"/>
</dbReference>
<dbReference type="EMBL" id="JAVDWO010000009">
    <property type="protein sequence ID" value="MDR7193730.1"/>
    <property type="molecule type" value="Genomic_DNA"/>
</dbReference>
<evidence type="ECO:0000259" key="6">
    <source>
        <dbReference type="Pfam" id="PF04932"/>
    </source>
</evidence>
<feature type="transmembrane region" description="Helical" evidence="5">
    <location>
        <begin position="199"/>
        <end position="217"/>
    </location>
</feature>
<evidence type="ECO:0000256" key="4">
    <source>
        <dbReference type="ARBA" id="ARBA00023136"/>
    </source>
</evidence>
<evidence type="ECO:0000256" key="2">
    <source>
        <dbReference type="ARBA" id="ARBA00022692"/>
    </source>
</evidence>
<keyword evidence="7" id="KW-0436">Ligase</keyword>
<proteinExistence type="predicted"/>
<accession>A0ABU1XZU1</accession>
<organism evidence="7 8">
    <name type="scientific">Luteimonas terrae</name>
    <dbReference type="NCBI Taxonomy" id="1530191"/>
    <lineage>
        <taxon>Bacteria</taxon>
        <taxon>Pseudomonadati</taxon>
        <taxon>Pseudomonadota</taxon>
        <taxon>Gammaproteobacteria</taxon>
        <taxon>Lysobacterales</taxon>
        <taxon>Lysobacteraceae</taxon>
        <taxon>Luteimonas</taxon>
    </lineage>
</organism>
<feature type="transmembrane region" description="Helical" evidence="5">
    <location>
        <begin position="373"/>
        <end position="391"/>
    </location>
</feature>
<feature type="transmembrane region" description="Helical" evidence="5">
    <location>
        <begin position="32"/>
        <end position="53"/>
    </location>
</feature>
<dbReference type="InterPro" id="IPR007016">
    <property type="entry name" value="O-antigen_ligase-rel_domated"/>
</dbReference>
<feature type="transmembrane region" description="Helical" evidence="5">
    <location>
        <begin position="73"/>
        <end position="97"/>
    </location>
</feature>
<protein>
    <submittedName>
        <fullName evidence="7">O-antigen ligase</fullName>
    </submittedName>
</protein>
<comment type="subcellular location">
    <subcellularLocation>
        <location evidence="1">Membrane</location>
        <topology evidence="1">Multi-pass membrane protein</topology>
    </subcellularLocation>
</comment>
<dbReference type="PANTHER" id="PTHR37422">
    <property type="entry name" value="TEICHURONIC ACID BIOSYNTHESIS PROTEIN TUAE"/>
    <property type="match status" value="1"/>
</dbReference>